<dbReference type="Pfam" id="PF02836">
    <property type="entry name" value="Glyco_hydro_2_C"/>
    <property type="match status" value="1"/>
</dbReference>
<dbReference type="HOGENOM" id="CLU_1898632_0_0_1"/>
<dbReference type="Gene3D" id="3.20.20.80">
    <property type="entry name" value="Glycosidases"/>
    <property type="match status" value="1"/>
</dbReference>
<evidence type="ECO:0000256" key="1">
    <source>
        <dbReference type="ARBA" id="ARBA00022729"/>
    </source>
</evidence>
<dbReference type="InterPro" id="IPR006103">
    <property type="entry name" value="Glyco_hydro_2_cat"/>
</dbReference>
<dbReference type="AlphaFoldDB" id="T1H4I6"/>
<reference evidence="3" key="2">
    <citation type="submission" date="2015-06" db="UniProtKB">
        <authorList>
            <consortium name="EnsemblMetazoa"/>
        </authorList>
    </citation>
    <scope>IDENTIFICATION</scope>
</reference>
<dbReference type="GO" id="GO:0004553">
    <property type="term" value="F:hydrolase activity, hydrolyzing O-glycosyl compounds"/>
    <property type="evidence" value="ECO:0007669"/>
    <property type="project" value="InterPro"/>
</dbReference>
<reference evidence="4" key="1">
    <citation type="submission" date="2013-02" db="EMBL/GenBank/DDBJ databases">
        <authorList>
            <person name="Hughes D."/>
        </authorList>
    </citation>
    <scope>NUCLEOTIDE SEQUENCE</scope>
    <source>
        <strain>Durham</strain>
        <strain evidence="4">NC isolate 2 -- Noor lab</strain>
    </source>
</reference>
<organism evidence="3 4">
    <name type="scientific">Megaselia scalaris</name>
    <name type="common">Humpbacked fly</name>
    <name type="synonym">Phora scalaris</name>
    <dbReference type="NCBI Taxonomy" id="36166"/>
    <lineage>
        <taxon>Eukaryota</taxon>
        <taxon>Metazoa</taxon>
        <taxon>Ecdysozoa</taxon>
        <taxon>Arthropoda</taxon>
        <taxon>Hexapoda</taxon>
        <taxon>Insecta</taxon>
        <taxon>Pterygota</taxon>
        <taxon>Neoptera</taxon>
        <taxon>Endopterygota</taxon>
        <taxon>Diptera</taxon>
        <taxon>Brachycera</taxon>
        <taxon>Muscomorpha</taxon>
        <taxon>Platypezoidea</taxon>
        <taxon>Phoridae</taxon>
        <taxon>Megaseliini</taxon>
        <taxon>Megaselia</taxon>
    </lineage>
</organism>
<dbReference type="InterPro" id="IPR017853">
    <property type="entry name" value="GH"/>
</dbReference>
<keyword evidence="4" id="KW-1185">Reference proteome</keyword>
<dbReference type="GO" id="GO:0005975">
    <property type="term" value="P:carbohydrate metabolic process"/>
    <property type="evidence" value="ECO:0007669"/>
    <property type="project" value="InterPro"/>
</dbReference>
<proteinExistence type="predicted"/>
<sequence length="134" mass="15581">MDSTRPVTAIINAFDIENNIDYQFAHYLDVISLNFELKDPSIDINNLAKTGIEWNEKYNKPVIIAKYGKEMYSNLDKFGDSFDIIKDHKALIGEILDSYRNFEEFCKYLTVNGTRFIEEIGSRYISFYPPGDKN</sequence>
<dbReference type="EnsemblMetazoa" id="MESCA011195-RA">
    <property type="protein sequence ID" value="MESCA011195-PA"/>
    <property type="gene ID" value="MESCA011195"/>
</dbReference>
<dbReference type="SUPFAM" id="SSF51445">
    <property type="entry name" value="(Trans)glycosidases"/>
    <property type="match status" value="1"/>
</dbReference>
<feature type="domain" description="Glycoside hydrolase family 2 catalytic" evidence="2">
    <location>
        <begin position="1"/>
        <end position="103"/>
    </location>
</feature>
<evidence type="ECO:0000313" key="3">
    <source>
        <dbReference type="EnsemblMetazoa" id="MESCA011195-PA"/>
    </source>
</evidence>
<evidence type="ECO:0000259" key="2">
    <source>
        <dbReference type="Pfam" id="PF02836"/>
    </source>
</evidence>
<accession>T1H4I6</accession>
<name>T1H4I6_MEGSC</name>
<dbReference type="EMBL" id="CAQQ02121266">
    <property type="status" value="NOT_ANNOTATED_CDS"/>
    <property type="molecule type" value="Genomic_DNA"/>
</dbReference>
<protein>
    <recommendedName>
        <fullName evidence="2">Glycoside hydrolase family 2 catalytic domain-containing protein</fullName>
    </recommendedName>
</protein>
<evidence type="ECO:0000313" key="4">
    <source>
        <dbReference type="Proteomes" id="UP000015102"/>
    </source>
</evidence>
<dbReference type="Proteomes" id="UP000015102">
    <property type="component" value="Unassembled WGS sequence"/>
</dbReference>
<keyword evidence="1" id="KW-0732">Signal</keyword>